<proteinExistence type="predicted"/>
<comment type="caution">
    <text evidence="3">The sequence shown here is derived from an EMBL/GenBank/DDBJ whole genome shotgun (WGS) entry which is preliminary data.</text>
</comment>
<dbReference type="Gene3D" id="3.40.50.1820">
    <property type="entry name" value="alpha/beta hydrolase"/>
    <property type="match status" value="1"/>
</dbReference>
<reference evidence="3 4" key="1">
    <citation type="submission" date="2023-02" db="EMBL/GenBank/DDBJ databases">
        <authorList>
            <person name="Maleckis M."/>
        </authorList>
    </citation>
    <scope>NUCLEOTIDE SEQUENCE [LARGE SCALE GENOMIC DNA]</scope>
    <source>
        <strain evidence="3 4">P8-A2</strain>
    </source>
</reference>
<dbReference type="RefSeq" id="WP_164331899.1">
    <property type="nucleotide sequence ID" value="NZ_CP107955.1"/>
</dbReference>
<dbReference type="PANTHER" id="PTHR43329">
    <property type="entry name" value="EPOXIDE HYDROLASE"/>
    <property type="match status" value="1"/>
</dbReference>
<dbReference type="InterPro" id="IPR000073">
    <property type="entry name" value="AB_hydrolase_1"/>
</dbReference>
<protein>
    <submittedName>
        <fullName evidence="3">Alpha/beta hydrolase</fullName>
    </submittedName>
</protein>
<evidence type="ECO:0000313" key="3">
    <source>
        <dbReference type="EMBL" id="MDU8991098.1"/>
    </source>
</evidence>
<keyword evidence="1 3" id="KW-0378">Hydrolase</keyword>
<name>A0ABU3UB07_9ACTN</name>
<organism evidence="3 4">
    <name type="scientific">Streptomyces mirabilis</name>
    <dbReference type="NCBI Taxonomy" id="68239"/>
    <lineage>
        <taxon>Bacteria</taxon>
        <taxon>Bacillati</taxon>
        <taxon>Actinomycetota</taxon>
        <taxon>Actinomycetes</taxon>
        <taxon>Kitasatosporales</taxon>
        <taxon>Streptomycetaceae</taxon>
        <taxon>Streptomyces</taxon>
    </lineage>
</organism>
<evidence type="ECO:0000256" key="1">
    <source>
        <dbReference type="ARBA" id="ARBA00022801"/>
    </source>
</evidence>
<dbReference type="EMBL" id="JARAKF010000001">
    <property type="protein sequence ID" value="MDU8991098.1"/>
    <property type="molecule type" value="Genomic_DNA"/>
</dbReference>
<dbReference type="InterPro" id="IPR029058">
    <property type="entry name" value="AB_hydrolase_fold"/>
</dbReference>
<sequence length="288" mass="31616">MALEHHYDDIEQIRMHWVTAGAGDPVVLLHGWPQTWYEWRHLIPVLAERHLVIAPDLRGWGETERPADGYDVATAAADVRHLLDHLGIASAHVIGHDWGTPIGYYLAATARDRVVSFTALEASIPGAGGEDLLNFSRAWNPLWFFPFLATPELPQQLIGGGGQETFFTWMLTQMCRATPGSLTDEDIAVYVKAYSDDDAVRSSCAYYVNTWASADQVRDAAQVPLNVPVLAIAGERSLGQNMIDFVRRLAPDAEGVILPGCGHLVPEERPAELAQLVTDFLAGIDSHG</sequence>
<dbReference type="SUPFAM" id="SSF53474">
    <property type="entry name" value="alpha/beta-Hydrolases"/>
    <property type="match status" value="1"/>
</dbReference>
<evidence type="ECO:0000259" key="2">
    <source>
        <dbReference type="Pfam" id="PF00561"/>
    </source>
</evidence>
<dbReference type="InterPro" id="IPR000639">
    <property type="entry name" value="Epox_hydrolase-like"/>
</dbReference>
<dbReference type="Pfam" id="PF00561">
    <property type="entry name" value="Abhydrolase_1"/>
    <property type="match status" value="1"/>
</dbReference>
<dbReference type="Proteomes" id="UP001257627">
    <property type="component" value="Unassembled WGS sequence"/>
</dbReference>
<gene>
    <name evidence="3" type="ORF">PU648_01440</name>
</gene>
<evidence type="ECO:0000313" key="4">
    <source>
        <dbReference type="Proteomes" id="UP001257627"/>
    </source>
</evidence>
<feature type="domain" description="AB hydrolase-1" evidence="2">
    <location>
        <begin position="25"/>
        <end position="270"/>
    </location>
</feature>
<keyword evidence="4" id="KW-1185">Reference proteome</keyword>
<dbReference type="PRINTS" id="PR00412">
    <property type="entry name" value="EPOXHYDRLASE"/>
</dbReference>
<dbReference type="GO" id="GO:0016787">
    <property type="term" value="F:hydrolase activity"/>
    <property type="evidence" value="ECO:0007669"/>
    <property type="project" value="UniProtKB-KW"/>
</dbReference>
<accession>A0ABU3UB07</accession>